<dbReference type="AlphaFoldDB" id="A0A9P4N9B1"/>
<keyword evidence="2" id="KW-1185">Reference proteome</keyword>
<name>A0A9P4N9B1_9PLEO</name>
<protein>
    <submittedName>
        <fullName evidence="1">Uncharacterized protein</fullName>
    </submittedName>
</protein>
<sequence length="149" mass="15842">MQVNERNTLQLRIVGLGARANTWDLAEAGTVKTNPGVRWSCMVDRRQVWSKWPGDDLQTVVFRPRPMVGKTPAAALKAPPAVAGQQPAACIADTPAPVITVAILQAYFSFAGPDLSSLLHVARQVARICGSWANSSKPISPYGPAPGLG</sequence>
<comment type="caution">
    <text evidence="1">The sequence shown here is derived from an EMBL/GenBank/DDBJ whole genome shotgun (WGS) entry which is preliminary data.</text>
</comment>
<reference evidence="2" key="1">
    <citation type="journal article" date="2020" name="Stud. Mycol.">
        <title>101 Dothideomycetes genomes: A test case for predicting lifestyles and emergence of pathogens.</title>
        <authorList>
            <person name="Haridas S."/>
            <person name="Albert R."/>
            <person name="Binder M."/>
            <person name="Bloem J."/>
            <person name="LaButti K."/>
            <person name="Salamov A."/>
            <person name="Andreopoulos B."/>
            <person name="Baker S."/>
            <person name="Barry K."/>
            <person name="Bills G."/>
            <person name="Bluhm B."/>
            <person name="Cannon C."/>
            <person name="Castanera R."/>
            <person name="Culley D."/>
            <person name="Daum C."/>
            <person name="Ezra D."/>
            <person name="Gonzalez J."/>
            <person name="Henrissat B."/>
            <person name="Kuo A."/>
            <person name="Liang C."/>
            <person name="Lipzen A."/>
            <person name="Lutzoni F."/>
            <person name="Magnuson J."/>
            <person name="Mondo S."/>
            <person name="Nolan M."/>
            <person name="Ohm R."/>
            <person name="Pangilinan J."/>
            <person name="Park H.-J."/>
            <person name="Ramirez L."/>
            <person name="Alfaro M."/>
            <person name="Sun H."/>
            <person name="Tritt A."/>
            <person name="Yoshinaga Y."/>
            <person name="Zwiers L.-H."/>
            <person name="Turgeon B."/>
            <person name="Goodwin S."/>
            <person name="Spatafora J."/>
            <person name="Crous P."/>
            <person name="Grigoriev I."/>
        </authorList>
    </citation>
    <scope>NUCLEOTIDE SEQUENCE [LARGE SCALE GENOMIC DNA]</scope>
    <source>
        <strain evidence="2">CBS 304.66</strain>
    </source>
</reference>
<dbReference type="EMBL" id="ML986584">
    <property type="protein sequence ID" value="KAF2268985.1"/>
    <property type="molecule type" value="Genomic_DNA"/>
</dbReference>
<evidence type="ECO:0000313" key="1">
    <source>
        <dbReference type="EMBL" id="KAF2268985.1"/>
    </source>
</evidence>
<dbReference type="Proteomes" id="UP000800093">
    <property type="component" value="Unassembled WGS sequence"/>
</dbReference>
<gene>
    <name evidence="1" type="ORF">CC78DRAFT_575532</name>
</gene>
<evidence type="ECO:0000313" key="2">
    <source>
        <dbReference type="Proteomes" id="UP000800093"/>
    </source>
</evidence>
<proteinExistence type="predicted"/>
<accession>A0A9P4N9B1</accession>
<organism evidence="1 2">
    <name type="scientific">Lojkania enalia</name>
    <dbReference type="NCBI Taxonomy" id="147567"/>
    <lineage>
        <taxon>Eukaryota</taxon>
        <taxon>Fungi</taxon>
        <taxon>Dikarya</taxon>
        <taxon>Ascomycota</taxon>
        <taxon>Pezizomycotina</taxon>
        <taxon>Dothideomycetes</taxon>
        <taxon>Pleosporomycetidae</taxon>
        <taxon>Pleosporales</taxon>
        <taxon>Pleosporales incertae sedis</taxon>
        <taxon>Lojkania</taxon>
    </lineage>
</organism>